<dbReference type="Pfam" id="PF00109">
    <property type="entry name" value="ketoacyl-synt"/>
    <property type="match status" value="1"/>
</dbReference>
<dbReference type="AlphaFoldDB" id="A0A401R575"/>
<dbReference type="RefSeq" id="WP_016573860.1">
    <property type="nucleotide sequence ID" value="NZ_BHXC01000006.1"/>
</dbReference>
<feature type="region of interest" description="Disordered" evidence="4">
    <location>
        <begin position="1"/>
        <end position="35"/>
    </location>
</feature>
<proteinExistence type="inferred from homology"/>
<evidence type="ECO:0000259" key="5">
    <source>
        <dbReference type="PROSITE" id="PS52004"/>
    </source>
</evidence>
<dbReference type="InterPro" id="IPR014030">
    <property type="entry name" value="Ketoacyl_synth_N"/>
</dbReference>
<organism evidence="6 7">
    <name type="scientific">Streptomyces noursei</name>
    <name type="common">Streptomyces albulus</name>
    <dbReference type="NCBI Taxonomy" id="1971"/>
    <lineage>
        <taxon>Bacteria</taxon>
        <taxon>Bacillati</taxon>
        <taxon>Actinomycetota</taxon>
        <taxon>Actinomycetes</taxon>
        <taxon>Kitasatosporales</taxon>
        <taxon>Streptomycetaceae</taxon>
        <taxon>Streptomyces</taxon>
    </lineage>
</organism>
<name>A0A401R575_STRNR</name>
<comment type="similarity">
    <text evidence="1 3">Belongs to the thiolase-like superfamily. Beta-ketoacyl-ACP synthases family.</text>
</comment>
<dbReference type="InterPro" id="IPR014031">
    <property type="entry name" value="Ketoacyl_synth_C"/>
</dbReference>
<dbReference type="Gene3D" id="3.40.47.10">
    <property type="match status" value="2"/>
</dbReference>
<dbReference type="PANTHER" id="PTHR11712:SF336">
    <property type="entry name" value="3-OXOACYL-[ACYL-CARRIER-PROTEIN] SYNTHASE, MITOCHONDRIAL"/>
    <property type="match status" value="1"/>
</dbReference>
<evidence type="ECO:0000313" key="7">
    <source>
        <dbReference type="Proteomes" id="UP000288351"/>
    </source>
</evidence>
<dbReference type="SMART" id="SM00825">
    <property type="entry name" value="PKS_KS"/>
    <property type="match status" value="1"/>
</dbReference>
<gene>
    <name evidence="6" type="ORF">SALB_05543</name>
</gene>
<dbReference type="Pfam" id="PF02801">
    <property type="entry name" value="Ketoacyl-synt_C"/>
    <property type="match status" value="1"/>
</dbReference>
<feature type="domain" description="Ketosynthase family 3 (KS3)" evidence="5">
    <location>
        <begin position="36"/>
        <end position="460"/>
    </location>
</feature>
<dbReference type="GO" id="GO:0004315">
    <property type="term" value="F:3-oxoacyl-[acyl-carrier-protein] synthase activity"/>
    <property type="evidence" value="ECO:0007669"/>
    <property type="project" value="TreeGrafter"/>
</dbReference>
<dbReference type="InterPro" id="IPR016039">
    <property type="entry name" value="Thiolase-like"/>
</dbReference>
<evidence type="ECO:0000313" key="6">
    <source>
        <dbReference type="EMBL" id="GCB92768.1"/>
    </source>
</evidence>
<dbReference type="InterPro" id="IPR020841">
    <property type="entry name" value="PKS_Beta-ketoAc_synthase_dom"/>
</dbReference>
<evidence type="ECO:0000256" key="1">
    <source>
        <dbReference type="ARBA" id="ARBA00008467"/>
    </source>
</evidence>
<dbReference type="PROSITE" id="PS52004">
    <property type="entry name" value="KS3_2"/>
    <property type="match status" value="1"/>
</dbReference>
<dbReference type="InterPro" id="IPR000794">
    <property type="entry name" value="Beta-ketoacyl_synthase"/>
</dbReference>
<evidence type="ECO:0000256" key="4">
    <source>
        <dbReference type="SAM" id="MobiDB-lite"/>
    </source>
</evidence>
<dbReference type="EMBL" id="BHXC01000006">
    <property type="protein sequence ID" value="GCB92768.1"/>
    <property type="molecule type" value="Genomic_DNA"/>
</dbReference>
<reference evidence="6 7" key="1">
    <citation type="journal article" date="2019" name="Microbiol. Resour. Announc.">
        <title>Draft Genome Sequence of the Most Traditional epsilon-Poly-l-Lysine Producer, Streptomyces albulus NBRC14147.</title>
        <authorList>
            <person name="Yamanaka K."/>
            <person name="Hamano Y."/>
        </authorList>
    </citation>
    <scope>NUCLEOTIDE SEQUENCE [LARGE SCALE GENOMIC DNA]</scope>
    <source>
        <strain evidence="6 7">NBRC 14147</strain>
    </source>
</reference>
<protein>
    <submittedName>
        <fullName evidence="6">Putative beta-ketoacyl synthase</fullName>
    </submittedName>
</protein>
<comment type="caution">
    <text evidence="6">The sequence shown here is derived from an EMBL/GenBank/DDBJ whole genome shotgun (WGS) entry which is preliminary data.</text>
</comment>
<dbReference type="Proteomes" id="UP000288351">
    <property type="component" value="Unassembled WGS sequence"/>
</dbReference>
<dbReference type="PANTHER" id="PTHR11712">
    <property type="entry name" value="POLYKETIDE SYNTHASE-RELATED"/>
    <property type="match status" value="1"/>
</dbReference>
<dbReference type="SUPFAM" id="SSF53901">
    <property type="entry name" value="Thiolase-like"/>
    <property type="match status" value="2"/>
</dbReference>
<feature type="compositionally biased region" description="Polar residues" evidence="4">
    <location>
        <begin position="1"/>
        <end position="11"/>
    </location>
</feature>
<keyword evidence="2 3" id="KW-0808">Transferase</keyword>
<dbReference type="GO" id="GO:0006633">
    <property type="term" value="P:fatty acid biosynthetic process"/>
    <property type="evidence" value="ECO:0007669"/>
    <property type="project" value="TreeGrafter"/>
</dbReference>
<accession>A0A401R575</accession>
<evidence type="ECO:0000256" key="2">
    <source>
        <dbReference type="ARBA" id="ARBA00022679"/>
    </source>
</evidence>
<sequence>MSTDIVSSTDTAVRDDLLPGADGAGSGPAPDPDFDPDAIVVTGIGAVLPTGRGPEALWTAWREARPALTPYQDPYVRTKKITHFGHVPAELQQASRDSVPHKLRKFGTGFTFNAVLAAEDAMRQAGESWQAIPEERRGLYVAQDDSTELSVAAFHKALNRARTDTSPRVGADLTRVVAEAFGNAATFNPFTVIRALNNNTLALVSIAERFRGDCAAFVQDAGASLGALQRAAFSLRQGACDTALVVGAGSYNEPLKLAAQYRAGHLTAGGRGAASLRSFDAERDGTVLAEGAVALVLERAGDAAARGARPLVEVLGAALRPAVDSGVGPAALAESARGLMAAHGVTPDTLGAVLADGKGTVQHDAAEAELLRALLKDSGVPVSSVRPVTGTLGAAGPLAELALAPSLFATGELPPIAHLTTPPDDDTDFVTGSARKRRIDSVLSLHSSFNGFAGALLAKRPHLA</sequence>
<evidence type="ECO:0000256" key="3">
    <source>
        <dbReference type="RuleBase" id="RU003694"/>
    </source>
</evidence>